<dbReference type="Pfam" id="PF01388">
    <property type="entry name" value="ARID"/>
    <property type="match status" value="1"/>
</dbReference>
<dbReference type="PROSITE" id="PS51011">
    <property type="entry name" value="ARID"/>
    <property type="match status" value="1"/>
</dbReference>
<dbReference type="GeneID" id="92207894"/>
<evidence type="ECO:0000256" key="5">
    <source>
        <dbReference type="ARBA" id="ARBA00023004"/>
    </source>
</evidence>
<dbReference type="SUPFAM" id="SSF51197">
    <property type="entry name" value="Clavaminate synthase-like"/>
    <property type="match status" value="1"/>
</dbReference>
<dbReference type="InterPro" id="IPR019787">
    <property type="entry name" value="Znf_PHD-finger"/>
</dbReference>
<dbReference type="InterPro" id="IPR013083">
    <property type="entry name" value="Znf_RING/FYVE/PHD"/>
</dbReference>
<feature type="region of interest" description="Disordered" evidence="9">
    <location>
        <begin position="1594"/>
        <end position="1761"/>
    </location>
</feature>
<dbReference type="EMBL" id="OZ022407">
    <property type="protein sequence ID" value="CAK9438474.1"/>
    <property type="molecule type" value="Genomic_DNA"/>
</dbReference>
<dbReference type="Gene3D" id="3.30.40.10">
    <property type="entry name" value="Zinc/RING finger domain, C3HC4 (zinc finger)"/>
    <property type="match status" value="1"/>
</dbReference>
<dbReference type="SUPFAM" id="SSF57903">
    <property type="entry name" value="FYVE/PHD zinc finger"/>
    <property type="match status" value="1"/>
</dbReference>
<evidence type="ECO:0000259" key="11">
    <source>
        <dbReference type="PROSITE" id="PS50089"/>
    </source>
</evidence>
<dbReference type="PROSITE" id="PS51184">
    <property type="entry name" value="JMJC"/>
    <property type="match status" value="1"/>
</dbReference>
<sequence length="1761" mass="199149">MSSSSETNSGSASQYPDSSPGLLPSGPTSSFPKTSRFFDKSALPSLKSFEINFQNTRKQVWFNGQNSNYNYNPYSIPQSRTKNAIPIIYNNIPSKISIVQPVEPQQNEIPFLQLNEELVKDPMAVVDNLSEIGKKYGAIKLKLPVKDQSRFHAANQVNADLFWFQANKQLVSPKYDEFHLRLQFHKNLSKFLNSSSSAKNYIPHSYSNEQNSGSNSNSNSFTFTKSPMVDKRPLDLYKLFQSVMMRGGFAEVVNKKLWAQIGRELGYKGKIMTSLSSSLKAAYQKVLHPYELHLESENQKQSRDCEIEKAEKTIETGDGEKIHLNGKRSHQLRETPVPRKRIKIEQRSSSAPLIVGSAKQFKRRNKTKVTKGFLLNSPHSINIKPPNTFSIKNDEKKRSRRGQDTFYATIEPRTEVESSLRYTENNDDDTPYTQPWKTASVYTLRQFMEKDLNFQEHILSYAKEQDFPTDAFGKAMIKLKQLEDLYWKYMRNEMVESSFVCAELEMGKDIPSRISGSGFVRIGDDLRDYKNALNNYQVNVQNSKNSSQSRNGIIQARDGDENSSSGGGGGNQSGGGGGGSSSSQSKSIQAALCPWNLHNFSMLPNSILGALNDNDMANEELTRTKVNVGMTFSTENWSCEDHFTQLINYHFFGASKQWYFIPESEFEKFEKLIEQVSLEQPSASHINRGASSIDSQASTTFSHSKAETDEFLTSTLEYSVSAGTDIRSKLTNSKLASLVDGGDLNNCTNKENRIFKYNQESLITPELLDQHNIRYTATIQHPGEFVVKYPKTYSCCISHGFNFTEEVNFASSTWLKYAQEGEKWVSKQGVIPNFSFFKLLVSLAVIYDNGDNVLFNSTVFANVAALYKPLYQRELELRNEVRKLKNVKESAIADDSSADIVADDTLENVYPTRMVITENKSKQSIIISMESFLEKQQNPDVFQDCQIEMQTFYSDEKIRSFFKILSDYSVDFESWVVNFEQTMASGEQISLKQAKLLLTEGDKILSCINSTSNSNSHDDQPSQDKFVLFKSHLANLRRLTTSSTQFVEECQNLLSLKHQQRIRHAQGTTGDRTASLIDLINVVDVIPKLNLSCPEVDQILEFKNEIENFDKASRLLISKKSKTLQEFDDLISLGESFGLEIPSLEFMTRIRDRMEWLKIYDLIEKGVDPYADQKEVFTIDNLRTFHEKGAQILSENDVKLVADVEKILNESTLFNHDVTKLLSYKFVHDLDLEKIAETIHRFVNDKLFISIENYNELSKININLKLIAQYREKRMNLLSSSSSSSPSDKASCPELKQMLHAISESGLRFDTENFEEMLQNAETWVEQSWRQVEKLKIITTMNKKVNLDDVNQKLTMNGKFVEKLVRMLQKAQFSFSPEDTFEKSSYNLRITNSTEDPTFYCICREYEHGTMVECEHCNEWFHVQCVKNISDTNADSYKCPVCLLLESLQDTDQFLASQMSFSEYRRIYSAGCELLSVPVNEMEIMEVLIDFLQANVNEVERKLLSDQDEGQGQGHDNAKIQFGKLRFEVLKFYGSGFSFDLIGRMLERCRRLQPLVLAEDARAGELKNGDQPGLDPTADVELSLKESESLPIQDSILDSENPTSSALVNGKASADGAEDMPKEEEKEVKFEPAIESGSGESKKDLETEAEVQVSETSESPGHSTGSHNSNNTADSDKKVPEAAADAKSETYEALACNGHNIDTSVPPKNDANQEEGTTVVDLHLENAQTQDEASEAFPTVTQTQESSNGTTHAETETPNVV</sequence>
<name>A0ABP0ZJZ2_9ASCO</name>
<dbReference type="PANTHER" id="PTHR10694:SF33">
    <property type="entry name" value="LYSINE-SPECIFIC DEMETHYLASE 5"/>
    <property type="match status" value="1"/>
</dbReference>
<feature type="domain" description="RING-type" evidence="11">
    <location>
        <begin position="1402"/>
        <end position="1442"/>
    </location>
</feature>
<dbReference type="InterPro" id="IPR019786">
    <property type="entry name" value="Zinc_finger_PHD-type_CS"/>
</dbReference>
<dbReference type="InterPro" id="IPR011011">
    <property type="entry name" value="Znf_FYVE_PHD"/>
</dbReference>
<evidence type="ECO:0000256" key="2">
    <source>
        <dbReference type="ARBA" id="ARBA00022723"/>
    </source>
</evidence>
<evidence type="ECO:0000256" key="4">
    <source>
        <dbReference type="ARBA" id="ARBA00022833"/>
    </source>
</evidence>
<dbReference type="SUPFAM" id="SSF46774">
    <property type="entry name" value="ARID-like"/>
    <property type="match status" value="1"/>
</dbReference>
<accession>A0ABP0ZJZ2</accession>
<gene>
    <name evidence="14" type="ORF">LODBEIA_P26980</name>
</gene>
<dbReference type="Proteomes" id="UP001497383">
    <property type="component" value="Chromosome 3"/>
</dbReference>
<evidence type="ECO:0000256" key="7">
    <source>
        <dbReference type="PROSITE-ProRule" id="PRU00175"/>
    </source>
</evidence>
<feature type="compositionally biased region" description="Low complexity" evidence="9">
    <location>
        <begin position="540"/>
        <end position="551"/>
    </location>
</feature>
<feature type="domain" description="PHD-type" evidence="10">
    <location>
        <begin position="1398"/>
        <end position="1445"/>
    </location>
</feature>
<keyword evidence="6" id="KW-0539">Nucleus</keyword>
<keyword evidence="3 7" id="KW-0863">Zinc-finger</keyword>
<dbReference type="SMART" id="SM00501">
    <property type="entry name" value="BRIGHT"/>
    <property type="match status" value="1"/>
</dbReference>
<feature type="coiled-coil region" evidence="8">
    <location>
        <begin position="1482"/>
        <end position="1509"/>
    </location>
</feature>
<feature type="compositionally biased region" description="Polar residues" evidence="9">
    <location>
        <begin position="1653"/>
        <end position="1673"/>
    </location>
</feature>
<evidence type="ECO:0008006" key="16">
    <source>
        <dbReference type="Google" id="ProtNLM"/>
    </source>
</evidence>
<keyword evidence="2" id="KW-0479">Metal-binding</keyword>
<feature type="domain" description="JmjC" evidence="13">
    <location>
        <begin position="589"/>
        <end position="826"/>
    </location>
</feature>
<feature type="compositionally biased region" description="Polar residues" evidence="9">
    <location>
        <begin position="1739"/>
        <end position="1761"/>
    </location>
</feature>
<feature type="compositionally biased region" description="Polar residues" evidence="9">
    <location>
        <begin position="1594"/>
        <end position="1607"/>
    </location>
</feature>
<feature type="domain" description="ARID" evidence="12">
    <location>
        <begin position="195"/>
        <end position="295"/>
    </location>
</feature>
<dbReference type="PROSITE" id="PS50016">
    <property type="entry name" value="ZF_PHD_2"/>
    <property type="match status" value="1"/>
</dbReference>
<evidence type="ECO:0000256" key="8">
    <source>
        <dbReference type="SAM" id="Coils"/>
    </source>
</evidence>
<dbReference type="RefSeq" id="XP_066829636.1">
    <property type="nucleotide sequence ID" value="XM_066972725.1"/>
</dbReference>
<evidence type="ECO:0000259" key="12">
    <source>
        <dbReference type="PROSITE" id="PS51011"/>
    </source>
</evidence>
<dbReference type="InterPro" id="IPR001841">
    <property type="entry name" value="Znf_RING"/>
</dbReference>
<dbReference type="Gene3D" id="2.60.120.650">
    <property type="entry name" value="Cupin"/>
    <property type="match status" value="1"/>
</dbReference>
<dbReference type="SMART" id="SM00558">
    <property type="entry name" value="JmjC"/>
    <property type="match status" value="1"/>
</dbReference>
<keyword evidence="5" id="KW-0408">Iron</keyword>
<comment type="subcellular location">
    <subcellularLocation>
        <location evidence="1">Nucleus</location>
    </subcellularLocation>
</comment>
<dbReference type="InterPro" id="IPR003347">
    <property type="entry name" value="JmjC_dom"/>
</dbReference>
<dbReference type="InterPro" id="IPR036431">
    <property type="entry name" value="ARID_dom_sf"/>
</dbReference>
<keyword evidence="8" id="KW-0175">Coiled coil</keyword>
<evidence type="ECO:0000256" key="3">
    <source>
        <dbReference type="ARBA" id="ARBA00022771"/>
    </source>
</evidence>
<dbReference type="InterPro" id="IPR001965">
    <property type="entry name" value="Znf_PHD"/>
</dbReference>
<evidence type="ECO:0000259" key="13">
    <source>
        <dbReference type="PROSITE" id="PS51184"/>
    </source>
</evidence>
<evidence type="ECO:0000256" key="1">
    <source>
        <dbReference type="ARBA" id="ARBA00004123"/>
    </source>
</evidence>
<dbReference type="PROSITE" id="PS50089">
    <property type="entry name" value="ZF_RING_2"/>
    <property type="match status" value="1"/>
</dbReference>
<protein>
    <recommendedName>
        <fullName evidence="16">Protein ECM5</fullName>
    </recommendedName>
</protein>
<evidence type="ECO:0000259" key="10">
    <source>
        <dbReference type="PROSITE" id="PS50016"/>
    </source>
</evidence>
<evidence type="ECO:0000313" key="14">
    <source>
        <dbReference type="EMBL" id="CAK9438474.1"/>
    </source>
</evidence>
<evidence type="ECO:0000256" key="9">
    <source>
        <dbReference type="SAM" id="MobiDB-lite"/>
    </source>
</evidence>
<dbReference type="SMART" id="SM00249">
    <property type="entry name" value="PHD"/>
    <property type="match status" value="1"/>
</dbReference>
<keyword evidence="4" id="KW-0862">Zinc</keyword>
<keyword evidence="15" id="KW-1185">Reference proteome</keyword>
<evidence type="ECO:0000313" key="15">
    <source>
        <dbReference type="Proteomes" id="UP001497383"/>
    </source>
</evidence>
<dbReference type="CDD" id="cd16100">
    <property type="entry name" value="ARID"/>
    <property type="match status" value="1"/>
</dbReference>
<reference evidence="14 15" key="1">
    <citation type="submission" date="2024-03" db="EMBL/GenBank/DDBJ databases">
        <authorList>
            <person name="Brejova B."/>
        </authorList>
    </citation>
    <scope>NUCLEOTIDE SEQUENCE [LARGE SCALE GENOMIC DNA]</scope>
    <source>
        <strain evidence="14 15">CBS 14171</strain>
    </source>
</reference>
<dbReference type="PROSITE" id="PS01359">
    <property type="entry name" value="ZF_PHD_1"/>
    <property type="match status" value="1"/>
</dbReference>
<proteinExistence type="predicted"/>
<dbReference type="SMART" id="SM01014">
    <property type="entry name" value="ARID"/>
    <property type="match status" value="1"/>
</dbReference>
<feature type="region of interest" description="Disordered" evidence="9">
    <location>
        <begin position="540"/>
        <end position="585"/>
    </location>
</feature>
<evidence type="ECO:0000256" key="6">
    <source>
        <dbReference type="ARBA" id="ARBA00023242"/>
    </source>
</evidence>
<feature type="compositionally biased region" description="Basic and acidic residues" evidence="9">
    <location>
        <begin position="1619"/>
        <end position="1632"/>
    </location>
</feature>
<feature type="compositionally biased region" description="Basic and acidic residues" evidence="9">
    <location>
        <begin position="1674"/>
        <end position="1690"/>
    </location>
</feature>
<dbReference type="Gene3D" id="1.10.150.60">
    <property type="entry name" value="ARID DNA-binding domain"/>
    <property type="match status" value="1"/>
</dbReference>
<feature type="region of interest" description="Disordered" evidence="9">
    <location>
        <begin position="1"/>
        <end position="30"/>
    </location>
</feature>
<feature type="compositionally biased region" description="Gly residues" evidence="9">
    <location>
        <begin position="565"/>
        <end position="580"/>
    </location>
</feature>
<dbReference type="Pfam" id="PF08429">
    <property type="entry name" value="PLU-1"/>
    <property type="match status" value="1"/>
</dbReference>
<dbReference type="InterPro" id="IPR001606">
    <property type="entry name" value="ARID_dom"/>
</dbReference>
<dbReference type="Pfam" id="PF02373">
    <property type="entry name" value="JmjC"/>
    <property type="match status" value="2"/>
</dbReference>
<dbReference type="InterPro" id="IPR013637">
    <property type="entry name" value="Lys_sp_deMease-like_dom"/>
</dbReference>
<dbReference type="PANTHER" id="PTHR10694">
    <property type="entry name" value="LYSINE-SPECIFIC DEMETHYLASE"/>
    <property type="match status" value="1"/>
</dbReference>
<organism evidence="14 15">
    <name type="scientific">Lodderomyces beijingensis</name>
    <dbReference type="NCBI Taxonomy" id="1775926"/>
    <lineage>
        <taxon>Eukaryota</taxon>
        <taxon>Fungi</taxon>
        <taxon>Dikarya</taxon>
        <taxon>Ascomycota</taxon>
        <taxon>Saccharomycotina</taxon>
        <taxon>Pichiomycetes</taxon>
        <taxon>Debaryomycetaceae</taxon>
        <taxon>Candida/Lodderomyces clade</taxon>
        <taxon>Lodderomyces</taxon>
    </lineage>
</organism>